<gene>
    <name evidence="3" type="ORF">AF335_08205</name>
    <name evidence="2" type="ORF">FHS36_005477</name>
</gene>
<protein>
    <recommendedName>
        <fullName evidence="6">Alpha/beta hydrolase</fullName>
    </recommendedName>
</protein>
<evidence type="ECO:0000313" key="2">
    <source>
        <dbReference type="EMBL" id="MBB5122006.1"/>
    </source>
</evidence>
<dbReference type="Proteomes" id="UP000528608">
    <property type="component" value="Unassembled WGS sequence"/>
</dbReference>
<reference evidence="3" key="1">
    <citation type="submission" date="2015-07" db="EMBL/GenBank/DDBJ databases">
        <authorList>
            <person name="Noorani M."/>
        </authorList>
    </citation>
    <scope>NUCLEOTIDE SEQUENCE [LARGE SCALE GENOMIC DNA]</scope>
    <source>
        <strain evidence="3">ATCC 27428</strain>
    </source>
</reference>
<reference evidence="4" key="2">
    <citation type="submission" date="2015-07" db="EMBL/GenBank/DDBJ databases">
        <authorList>
            <person name="Graham D.E."/>
            <person name="Giannone R.J."/>
            <person name="Gulvik C.A."/>
            <person name="Hettich R.L."/>
            <person name="Klingeman D.M."/>
            <person name="Mahan K.M."/>
            <person name="Parry R.J."/>
            <person name="Spain J.C."/>
        </authorList>
    </citation>
    <scope>NUCLEOTIDE SEQUENCE [LARGE SCALE GENOMIC DNA]</scope>
    <source>
        <strain evidence="4">ATCC 27428</strain>
    </source>
</reference>
<accession>A0A2N8P0J0</accession>
<dbReference type="Gene3D" id="3.40.50.1820">
    <property type="entry name" value="alpha/beta hydrolase"/>
    <property type="match status" value="1"/>
</dbReference>
<reference evidence="2 5" key="3">
    <citation type="submission" date="2020-08" db="EMBL/GenBank/DDBJ databases">
        <title>Genomic Encyclopedia of Type Strains, Phase III (KMG-III): the genomes of soil and plant-associated and newly described type strains.</title>
        <authorList>
            <person name="Whitman W."/>
        </authorList>
    </citation>
    <scope>NUCLEOTIDE SEQUENCE [LARGE SCALE GENOMIC DNA]</scope>
    <source>
        <strain evidence="2 5">CECT 3259</strain>
    </source>
</reference>
<evidence type="ECO:0000313" key="3">
    <source>
        <dbReference type="EMBL" id="PNE34534.1"/>
    </source>
</evidence>
<name>A0A2N8P0J0_STREU</name>
<sequence length="69" mass="7269">MTPGCRAACPYARGPGNTGPGEPPAPGPRAPARTPTVIDLRADHYSMLKNPDVDELVQAIRHRLGAGRP</sequence>
<proteinExistence type="predicted"/>
<keyword evidence="4" id="KW-1185">Reference proteome</keyword>
<evidence type="ECO:0000256" key="1">
    <source>
        <dbReference type="SAM" id="MobiDB-lite"/>
    </source>
</evidence>
<dbReference type="RefSeq" id="WP_102917611.1">
    <property type="nucleotide sequence ID" value="NZ_JACHJF010000023.1"/>
</dbReference>
<evidence type="ECO:0008006" key="6">
    <source>
        <dbReference type="Google" id="ProtNLM"/>
    </source>
</evidence>
<organism evidence="3 4">
    <name type="scientific">Streptomyces eurocidicus</name>
    <name type="common">Streptoverticillium eurocidicus</name>
    <dbReference type="NCBI Taxonomy" id="66423"/>
    <lineage>
        <taxon>Bacteria</taxon>
        <taxon>Bacillati</taxon>
        <taxon>Actinomycetota</taxon>
        <taxon>Actinomycetes</taxon>
        <taxon>Kitasatosporales</taxon>
        <taxon>Streptomycetaceae</taxon>
        <taxon>Streptomyces</taxon>
    </lineage>
</organism>
<feature type="region of interest" description="Disordered" evidence="1">
    <location>
        <begin position="1"/>
        <end position="33"/>
    </location>
</feature>
<dbReference type="EMBL" id="LGUI01000002">
    <property type="protein sequence ID" value="PNE34534.1"/>
    <property type="molecule type" value="Genomic_DNA"/>
</dbReference>
<evidence type="ECO:0000313" key="4">
    <source>
        <dbReference type="Proteomes" id="UP000235945"/>
    </source>
</evidence>
<dbReference type="AlphaFoldDB" id="A0A2N8P0J0"/>
<dbReference type="InterPro" id="IPR029058">
    <property type="entry name" value="AB_hydrolase_fold"/>
</dbReference>
<comment type="caution">
    <text evidence="3">The sequence shown here is derived from an EMBL/GenBank/DDBJ whole genome shotgun (WGS) entry which is preliminary data.</text>
</comment>
<dbReference type="EMBL" id="JACHJF010000023">
    <property type="protein sequence ID" value="MBB5122006.1"/>
    <property type="molecule type" value="Genomic_DNA"/>
</dbReference>
<dbReference type="Proteomes" id="UP000235945">
    <property type="component" value="Unassembled WGS sequence"/>
</dbReference>
<evidence type="ECO:0000313" key="5">
    <source>
        <dbReference type="Proteomes" id="UP000528608"/>
    </source>
</evidence>